<feature type="domain" description="DDE Tnp4" evidence="9">
    <location>
        <begin position="183"/>
        <end position="268"/>
    </location>
</feature>
<protein>
    <submittedName>
        <fullName evidence="10">Putative nuclease harbi1-like protein</fullName>
    </submittedName>
</protein>
<evidence type="ECO:0000256" key="8">
    <source>
        <dbReference type="SAM" id="SignalP"/>
    </source>
</evidence>
<proteinExistence type="inferred from homology"/>
<accession>A0A147BNS2</accession>
<organism evidence="10">
    <name type="scientific">Ixodes ricinus</name>
    <name type="common">Common tick</name>
    <name type="synonym">Acarus ricinus</name>
    <dbReference type="NCBI Taxonomy" id="34613"/>
    <lineage>
        <taxon>Eukaryota</taxon>
        <taxon>Metazoa</taxon>
        <taxon>Ecdysozoa</taxon>
        <taxon>Arthropoda</taxon>
        <taxon>Chelicerata</taxon>
        <taxon>Arachnida</taxon>
        <taxon>Acari</taxon>
        <taxon>Parasitiformes</taxon>
        <taxon>Ixodida</taxon>
        <taxon>Ixodoidea</taxon>
        <taxon>Ixodidae</taxon>
        <taxon>Ixodinae</taxon>
        <taxon>Ixodes</taxon>
    </lineage>
</organism>
<evidence type="ECO:0000259" key="9">
    <source>
        <dbReference type="Pfam" id="PF13359"/>
    </source>
</evidence>
<dbReference type="GO" id="GO:0046872">
    <property type="term" value="F:metal ion binding"/>
    <property type="evidence" value="ECO:0007669"/>
    <property type="project" value="UniProtKB-KW"/>
</dbReference>
<comment type="similarity">
    <text evidence="3">Belongs to the HARBI1 family.</text>
</comment>
<evidence type="ECO:0000256" key="1">
    <source>
        <dbReference type="ARBA" id="ARBA00001968"/>
    </source>
</evidence>
<name>A0A147BNS2_IXORI</name>
<evidence type="ECO:0000256" key="7">
    <source>
        <dbReference type="ARBA" id="ARBA00023242"/>
    </source>
</evidence>
<dbReference type="PANTHER" id="PTHR22930">
    <property type="match status" value="1"/>
</dbReference>
<dbReference type="GO" id="GO:0016787">
    <property type="term" value="F:hydrolase activity"/>
    <property type="evidence" value="ECO:0007669"/>
    <property type="project" value="UniProtKB-KW"/>
</dbReference>
<comment type="subcellular location">
    <subcellularLocation>
        <location evidence="2">Nucleus</location>
    </subcellularLocation>
</comment>
<feature type="chain" id="PRO_5007542625" evidence="8">
    <location>
        <begin position="18"/>
        <end position="268"/>
    </location>
</feature>
<dbReference type="AlphaFoldDB" id="A0A147BNS2"/>
<evidence type="ECO:0000256" key="6">
    <source>
        <dbReference type="ARBA" id="ARBA00022801"/>
    </source>
</evidence>
<dbReference type="Pfam" id="PF13359">
    <property type="entry name" value="DDE_Tnp_4"/>
    <property type="match status" value="1"/>
</dbReference>
<sequence>MAKRMCLAFAGTPSVLLSHLADDSSSSEDDDDGPAYEAMFRELFDAPCAVPKVKEYVLTVVNAYSDKEFRRNFRLARVPCYDLIDQFKGTSFFSSTSHHGGSPTKTAEEHVLSFLWYVANKSSMRECALLFNMADSTVLAVIDRVLDFLCSIAPDIICFAADKGALANDFKKRAGFPNVIGCIDGTHIPTRCPNNKTRSTYINRHDQVFIMMQGICDAKGRFQDVFTGPPSKVHDARVLRLSVVQQDLPAICAVNKYHLLGDAAYPIR</sequence>
<evidence type="ECO:0000256" key="5">
    <source>
        <dbReference type="ARBA" id="ARBA00022723"/>
    </source>
</evidence>
<keyword evidence="4" id="KW-0540">Nuclease</keyword>
<dbReference type="InterPro" id="IPR027806">
    <property type="entry name" value="HARBI1_dom"/>
</dbReference>
<dbReference type="GO" id="GO:0004518">
    <property type="term" value="F:nuclease activity"/>
    <property type="evidence" value="ECO:0007669"/>
    <property type="project" value="UniProtKB-KW"/>
</dbReference>
<keyword evidence="6" id="KW-0378">Hydrolase</keyword>
<evidence type="ECO:0000256" key="2">
    <source>
        <dbReference type="ARBA" id="ARBA00004123"/>
    </source>
</evidence>
<reference evidence="10" key="1">
    <citation type="journal article" date="2018" name="PLoS Negl. Trop. Dis.">
        <title>Sialome diversity of ticks revealed by RNAseq of single tick salivary glands.</title>
        <authorList>
            <person name="Perner J."/>
            <person name="Kropackova S."/>
            <person name="Kopacek P."/>
            <person name="Ribeiro J.M."/>
        </authorList>
    </citation>
    <scope>NUCLEOTIDE SEQUENCE</scope>
    <source>
        <strain evidence="10">Siblings of single egg batch collected in Ceske Budejovice</strain>
        <tissue evidence="10">Salivary glands</tissue>
    </source>
</reference>
<dbReference type="PANTHER" id="PTHR22930:SF85">
    <property type="entry name" value="GH03217P-RELATED"/>
    <property type="match status" value="1"/>
</dbReference>
<dbReference type="GO" id="GO:0005634">
    <property type="term" value="C:nucleus"/>
    <property type="evidence" value="ECO:0007669"/>
    <property type="project" value="UniProtKB-SubCell"/>
</dbReference>
<keyword evidence="5" id="KW-0479">Metal-binding</keyword>
<evidence type="ECO:0000313" key="10">
    <source>
        <dbReference type="EMBL" id="JAR91975.1"/>
    </source>
</evidence>
<evidence type="ECO:0000256" key="3">
    <source>
        <dbReference type="ARBA" id="ARBA00006958"/>
    </source>
</evidence>
<dbReference type="InterPro" id="IPR045249">
    <property type="entry name" value="HARBI1-like"/>
</dbReference>
<dbReference type="EMBL" id="GEGO01003429">
    <property type="protein sequence ID" value="JAR91975.1"/>
    <property type="molecule type" value="Transcribed_RNA"/>
</dbReference>
<comment type="cofactor">
    <cofactor evidence="1">
        <name>a divalent metal cation</name>
        <dbReference type="ChEBI" id="CHEBI:60240"/>
    </cofactor>
</comment>
<feature type="non-terminal residue" evidence="10">
    <location>
        <position position="268"/>
    </location>
</feature>
<keyword evidence="7" id="KW-0539">Nucleus</keyword>
<feature type="signal peptide" evidence="8">
    <location>
        <begin position="1"/>
        <end position="17"/>
    </location>
</feature>
<keyword evidence="8" id="KW-0732">Signal</keyword>
<evidence type="ECO:0000256" key="4">
    <source>
        <dbReference type="ARBA" id="ARBA00022722"/>
    </source>
</evidence>